<accession>A0A2K2TLR5</accession>
<dbReference type="InterPro" id="IPR002347">
    <property type="entry name" value="SDR_fam"/>
</dbReference>
<dbReference type="PANTHER" id="PTHR24321:SF8">
    <property type="entry name" value="ESTRADIOL 17-BETA-DEHYDROGENASE 8-RELATED"/>
    <property type="match status" value="1"/>
</dbReference>
<evidence type="ECO:0000256" key="2">
    <source>
        <dbReference type="ARBA" id="ARBA00023002"/>
    </source>
</evidence>
<dbReference type="GO" id="GO:0016491">
    <property type="term" value="F:oxidoreductase activity"/>
    <property type="evidence" value="ECO:0007669"/>
    <property type="project" value="UniProtKB-KW"/>
</dbReference>
<proteinExistence type="inferred from homology"/>
<dbReference type="InterPro" id="IPR036291">
    <property type="entry name" value="NAD(P)-bd_dom_sf"/>
</dbReference>
<name>A0A2K2TLR5_LIMFE</name>
<dbReference type="Pfam" id="PF13561">
    <property type="entry name" value="adh_short_C2"/>
    <property type="match status" value="1"/>
</dbReference>
<dbReference type="AlphaFoldDB" id="A0A2K2TLR5"/>
<evidence type="ECO:0000256" key="1">
    <source>
        <dbReference type="ARBA" id="ARBA00006484"/>
    </source>
</evidence>
<dbReference type="PANTHER" id="PTHR24321">
    <property type="entry name" value="DEHYDROGENASES, SHORT CHAIN"/>
    <property type="match status" value="1"/>
</dbReference>
<gene>
    <name evidence="3" type="ORF">C1Y38_00380</name>
</gene>
<dbReference type="InterPro" id="IPR020904">
    <property type="entry name" value="Sc_DH/Rdtase_CS"/>
</dbReference>
<dbReference type="PRINTS" id="PR00081">
    <property type="entry name" value="GDHRDH"/>
</dbReference>
<protein>
    <submittedName>
        <fullName evidence="3">3-ketoacyl-ACP reductase</fullName>
    </submittedName>
</protein>
<keyword evidence="2" id="KW-0560">Oxidoreductase</keyword>
<dbReference type="EMBL" id="POTQ01000001">
    <property type="protein sequence ID" value="PNV58924.1"/>
    <property type="molecule type" value="Genomic_DNA"/>
</dbReference>
<comment type="similarity">
    <text evidence="1">Belongs to the short-chain dehydrogenases/reductases (SDR) family.</text>
</comment>
<dbReference type="PROSITE" id="PS00061">
    <property type="entry name" value="ADH_SHORT"/>
    <property type="match status" value="1"/>
</dbReference>
<evidence type="ECO:0000313" key="3">
    <source>
        <dbReference type="EMBL" id="PNV58924.1"/>
    </source>
</evidence>
<dbReference type="Gene3D" id="3.40.50.720">
    <property type="entry name" value="NAD(P)-binding Rossmann-like Domain"/>
    <property type="match status" value="1"/>
</dbReference>
<evidence type="ECO:0000313" key="4">
    <source>
        <dbReference type="Proteomes" id="UP000236514"/>
    </source>
</evidence>
<organism evidence="3 4">
    <name type="scientific">Limosilactobacillus fermentum</name>
    <name type="common">Lactobacillus fermentum</name>
    <dbReference type="NCBI Taxonomy" id="1613"/>
    <lineage>
        <taxon>Bacteria</taxon>
        <taxon>Bacillati</taxon>
        <taxon>Bacillota</taxon>
        <taxon>Bacilli</taxon>
        <taxon>Lactobacillales</taxon>
        <taxon>Lactobacillaceae</taxon>
        <taxon>Limosilactobacillus</taxon>
    </lineage>
</organism>
<sequence>MNNASVGGLFGTRGGAAYTMAKHALVGLTKNIAGTYGRFGKVRANAIAPGGVATNIQTTITAPDPLGMQALQATGEPPIGQPGQIANLALFLASDEASFINGDIVKADGGWTVN</sequence>
<reference evidence="3 4" key="1">
    <citation type="submission" date="2018-01" db="EMBL/GenBank/DDBJ databases">
        <title>Draft genome sequence of the feruloyl esterase-producing strain Lactobacillus fermentum CRL 1446, isolated from artisanal goat milk cheese.</title>
        <authorList>
            <person name="Abeijon Mukdsi M.C."/>
            <person name="Saavedra L."/>
            <person name="Gauffin Cano M.P."/>
            <person name="Hebert E.M."/>
            <person name="Medina R.B."/>
        </authorList>
    </citation>
    <scope>NUCLEOTIDE SEQUENCE [LARGE SCALE GENOMIC DNA]</scope>
    <source>
        <strain evidence="3 4">CRL 1446</strain>
    </source>
</reference>
<dbReference type="SUPFAM" id="SSF51735">
    <property type="entry name" value="NAD(P)-binding Rossmann-fold domains"/>
    <property type="match status" value="1"/>
</dbReference>
<dbReference type="Proteomes" id="UP000236514">
    <property type="component" value="Unassembled WGS sequence"/>
</dbReference>
<comment type="caution">
    <text evidence="3">The sequence shown here is derived from an EMBL/GenBank/DDBJ whole genome shotgun (WGS) entry which is preliminary data.</text>
</comment>